<evidence type="ECO:0000313" key="1">
    <source>
        <dbReference type="EMBL" id="PZT57472.1"/>
    </source>
</evidence>
<name>A0A2W6NNP1_9BACL</name>
<evidence type="ECO:0000313" key="2">
    <source>
        <dbReference type="Proteomes" id="UP000249204"/>
    </source>
</evidence>
<proteinExistence type="predicted"/>
<sequence length="532" mass="61684">MHYLDKQHAKVNIMYKLVDAGWQVFGYKQDESDAMVDYYSPARWSGVATKNGFVLLIDVYNLSLSGLEIDNQTYPLFRHTTPKRASWHIEKDGEIVAKGNGVYATNTYDWENDEVSPAKQKAEKVKKFIDRIEKTLIKLNSDSSKNTVTSLNNETGVVTTEESKSATVTLNEEKNGIEISFDQKPDAEVIEELKSNGFRWSRFNGGKWWAKQSPETIAYAESLKIDKGETQEDKSEDAQMNENNNVNINTEIDVFTQEEKIMSNEKTVNDIETFEDIFSKFDEIEITNDQRISDDDYKFCQEQETNYKSLIVTYEGFYNELNKISHGAFHGVMSSYDYRDSLTRIKESFIRNICYYFINKYKVTIDHEKIINKLTFESGFQDVLDNIFVQLDGYSFTEKAEKEIKDNSKEMFKYGDKISIKGNKLVLDGYFAHLDSIWKEYSLSESKVNKIFQSLQLFDSGLITENEELKNKYCGYDNSKKLENYERYTTQTMKKVKSIKFFKNGKLEIEFIGNQEAVAFASEYCGYKKHSA</sequence>
<dbReference type="EMBL" id="QKWW01000006">
    <property type="protein sequence ID" value="PZT57472.1"/>
    <property type="molecule type" value="Genomic_DNA"/>
</dbReference>
<dbReference type="Proteomes" id="UP000249204">
    <property type="component" value="Unassembled WGS sequence"/>
</dbReference>
<accession>A0A2W6NNP1</accession>
<dbReference type="AlphaFoldDB" id="A0A2W6NNP1"/>
<comment type="caution">
    <text evidence="1">The sequence shown here is derived from an EMBL/GenBank/DDBJ whole genome shotgun (WGS) entry which is preliminary data.</text>
</comment>
<protein>
    <submittedName>
        <fullName evidence="1">Uncharacterized protein</fullName>
    </submittedName>
</protein>
<reference evidence="1 2" key="1">
    <citation type="submission" date="2018-06" db="EMBL/GenBank/DDBJ databases">
        <title>Isolation of heavy metals resistant Paenibacillus silvae NC2 from Gold-Copper mine in ZiJin, China.</title>
        <authorList>
            <person name="Xu J."/>
            <person name="Mazhar H.S."/>
            <person name="Rensing C."/>
        </authorList>
    </citation>
    <scope>NUCLEOTIDE SEQUENCE [LARGE SCALE GENOMIC DNA]</scope>
    <source>
        <strain evidence="1 2">NC2</strain>
    </source>
</reference>
<gene>
    <name evidence="1" type="ORF">DN757_02110</name>
</gene>
<organism evidence="1 2">
    <name type="scientific">Paenibacillus silvae</name>
    <dbReference type="NCBI Taxonomy" id="1325358"/>
    <lineage>
        <taxon>Bacteria</taxon>
        <taxon>Bacillati</taxon>
        <taxon>Bacillota</taxon>
        <taxon>Bacilli</taxon>
        <taxon>Bacillales</taxon>
        <taxon>Paenibacillaceae</taxon>
        <taxon>Paenibacillus</taxon>
    </lineage>
</organism>
<dbReference type="RefSeq" id="WP_111268623.1">
    <property type="nucleotide sequence ID" value="NZ_QKWW01000006.1"/>
</dbReference>